<evidence type="ECO:0000313" key="2">
    <source>
        <dbReference type="EMBL" id="CAG9558226.1"/>
    </source>
</evidence>
<evidence type="ECO:0000313" key="3">
    <source>
        <dbReference type="Proteomes" id="UP000789524"/>
    </source>
</evidence>
<sequence length="411" mass="48773">MASKHLEDEGGMMEYFPTELLENIFMHLSPIELAVCQQVCKRFKRIIDCYFRDENYWKRRLSSDYPDICHVVLRKCKPHMPYHNIYKSLTLWPRFNQVTEVQNSFACPTTAQGEVKGFILLKYNEMAVHTHGGIYYWNLRSLHPITRGPMYGNYLKYYEAENIIVILGMSLNLFVQWPISPESVEYNEMRLSRVRTFLVHNRAMYIVFSDDEISFCQLYTANFEMRTLQKMRDMVVALGFSNGHLNILTYRRNLYKLCNDEIVFQRALDLQCNMLELLRRYNFLENFDWRTFFRWVFLANPTICRGPLQDITLVKQYGDLFFVGTLWGIVRIYYKPYVNGELDIFSTQPLKEYNFLKTFCFSYPACPVLSIDVVEEHGCHRLYIAMPKGICVLNFHYNPPFLYGPLPMAEI</sequence>
<evidence type="ECO:0000259" key="1">
    <source>
        <dbReference type="PROSITE" id="PS50181"/>
    </source>
</evidence>
<proteinExistence type="predicted"/>
<name>A0A8J2Q0E2_9NEOP</name>
<keyword evidence="3" id="KW-1185">Reference proteome</keyword>
<dbReference type="Proteomes" id="UP000789524">
    <property type="component" value="Unassembled WGS sequence"/>
</dbReference>
<dbReference type="PROSITE" id="PS50181">
    <property type="entry name" value="FBOX"/>
    <property type="match status" value="1"/>
</dbReference>
<organism evidence="2 3">
    <name type="scientific">Danaus chrysippus</name>
    <name type="common">African queen</name>
    <dbReference type="NCBI Taxonomy" id="151541"/>
    <lineage>
        <taxon>Eukaryota</taxon>
        <taxon>Metazoa</taxon>
        <taxon>Ecdysozoa</taxon>
        <taxon>Arthropoda</taxon>
        <taxon>Hexapoda</taxon>
        <taxon>Insecta</taxon>
        <taxon>Pterygota</taxon>
        <taxon>Neoptera</taxon>
        <taxon>Endopterygota</taxon>
        <taxon>Lepidoptera</taxon>
        <taxon>Glossata</taxon>
        <taxon>Ditrysia</taxon>
        <taxon>Papilionoidea</taxon>
        <taxon>Nymphalidae</taxon>
        <taxon>Danainae</taxon>
        <taxon>Danaini</taxon>
        <taxon>Danaina</taxon>
        <taxon>Danaus</taxon>
        <taxon>Anosia</taxon>
    </lineage>
</organism>
<dbReference type="AlphaFoldDB" id="A0A8J2Q0E2"/>
<dbReference type="SUPFAM" id="SSF81383">
    <property type="entry name" value="F-box domain"/>
    <property type="match status" value="1"/>
</dbReference>
<dbReference type="Pfam" id="PF12937">
    <property type="entry name" value="F-box-like"/>
    <property type="match status" value="1"/>
</dbReference>
<gene>
    <name evidence="2" type="ORF">DCHRY22_LOCUS415</name>
</gene>
<dbReference type="OrthoDB" id="435188at2759"/>
<comment type="caution">
    <text evidence="2">The sequence shown here is derived from an EMBL/GenBank/DDBJ whole genome shotgun (WGS) entry which is preliminary data.</text>
</comment>
<dbReference type="EMBL" id="CAKASE010000043">
    <property type="protein sequence ID" value="CAG9558226.1"/>
    <property type="molecule type" value="Genomic_DNA"/>
</dbReference>
<dbReference type="InterPro" id="IPR001810">
    <property type="entry name" value="F-box_dom"/>
</dbReference>
<dbReference type="SMART" id="SM00256">
    <property type="entry name" value="FBOX"/>
    <property type="match status" value="1"/>
</dbReference>
<accession>A0A8J2Q0E2</accession>
<dbReference type="InterPro" id="IPR036047">
    <property type="entry name" value="F-box-like_dom_sf"/>
</dbReference>
<feature type="domain" description="F-box" evidence="1">
    <location>
        <begin position="10"/>
        <end position="60"/>
    </location>
</feature>
<dbReference type="Gene3D" id="1.20.1280.50">
    <property type="match status" value="1"/>
</dbReference>
<reference evidence="2" key="1">
    <citation type="submission" date="2021-09" db="EMBL/GenBank/DDBJ databases">
        <authorList>
            <person name="Martin H S."/>
        </authorList>
    </citation>
    <scope>NUCLEOTIDE SEQUENCE</scope>
</reference>
<protein>
    <submittedName>
        <fullName evidence="2">(African queen) hypothetical protein</fullName>
    </submittedName>
</protein>